<dbReference type="Proteomes" id="UP001060170">
    <property type="component" value="Chromosome 8"/>
</dbReference>
<protein>
    <submittedName>
        <fullName evidence="1">Uncharacterized protein</fullName>
    </submittedName>
</protein>
<proteinExistence type="predicted"/>
<organism evidence="1 2">
    <name type="scientific">Puccinia striiformis f. sp. tritici</name>
    <dbReference type="NCBI Taxonomy" id="168172"/>
    <lineage>
        <taxon>Eukaryota</taxon>
        <taxon>Fungi</taxon>
        <taxon>Dikarya</taxon>
        <taxon>Basidiomycota</taxon>
        <taxon>Pucciniomycotina</taxon>
        <taxon>Pucciniomycetes</taxon>
        <taxon>Pucciniales</taxon>
        <taxon>Pucciniaceae</taxon>
        <taxon>Puccinia</taxon>
    </lineage>
</organism>
<evidence type="ECO:0000313" key="2">
    <source>
        <dbReference type="Proteomes" id="UP001060170"/>
    </source>
</evidence>
<evidence type="ECO:0000313" key="1">
    <source>
        <dbReference type="EMBL" id="KAI7950134.1"/>
    </source>
</evidence>
<feature type="non-terminal residue" evidence="1">
    <location>
        <position position="1"/>
    </location>
</feature>
<reference evidence="2" key="1">
    <citation type="journal article" date="2018" name="BMC Genomics">
        <title>Genomic insights into host adaptation between the wheat stripe rust pathogen (Puccinia striiformis f. sp. tritici) and the barley stripe rust pathogen (Puccinia striiformis f. sp. hordei).</title>
        <authorList>
            <person name="Xia C."/>
            <person name="Wang M."/>
            <person name="Yin C."/>
            <person name="Cornejo O.E."/>
            <person name="Hulbert S.H."/>
            <person name="Chen X."/>
        </authorList>
    </citation>
    <scope>NUCLEOTIDE SEQUENCE [LARGE SCALE GENOMIC DNA]</scope>
    <source>
        <strain evidence="2">93-210</strain>
    </source>
</reference>
<reference evidence="1 2" key="3">
    <citation type="journal article" date="2022" name="Microbiol. Spectr.">
        <title>Folding features and dynamics of 3D genome architecture in plant fungal pathogens.</title>
        <authorList>
            <person name="Xia C."/>
        </authorList>
    </citation>
    <scope>NUCLEOTIDE SEQUENCE [LARGE SCALE GENOMIC DNA]</scope>
    <source>
        <strain evidence="1 2">93-210</strain>
    </source>
</reference>
<gene>
    <name evidence="1" type="ORF">MJO28_008955</name>
</gene>
<reference evidence="2" key="2">
    <citation type="journal article" date="2018" name="Mol. Plant Microbe Interact.">
        <title>Genome sequence resources for the wheat stripe rust pathogen (Puccinia striiformis f. sp. tritici) and the barley stripe rust pathogen (Puccinia striiformis f. sp. hordei).</title>
        <authorList>
            <person name="Xia C."/>
            <person name="Wang M."/>
            <person name="Yin C."/>
            <person name="Cornejo O.E."/>
            <person name="Hulbert S.H."/>
            <person name="Chen X."/>
        </authorList>
    </citation>
    <scope>NUCLEOTIDE SEQUENCE [LARGE SCALE GENOMIC DNA]</scope>
    <source>
        <strain evidence="2">93-210</strain>
    </source>
</reference>
<accession>A0ACC0ECL2</accession>
<name>A0ACC0ECL2_9BASI</name>
<keyword evidence="2" id="KW-1185">Reference proteome</keyword>
<comment type="caution">
    <text evidence="1">The sequence shown here is derived from an EMBL/GenBank/DDBJ whole genome shotgun (WGS) entry which is preliminary data.</text>
</comment>
<sequence>RPGLDIVAFSIQGVNKLESLSLNPKLFHLDLYNLLDMGPCYPKILTRLFYLSCVPSMCLTSLPESFSSHGYNIARNEGQNVISTHEGAPSYALAQQWYCPPSFIWNSPTTRIDLIINPIINSRNDGRIFAPVGPHEANTAPTTLRGSAESRTSLGDPYSDYRSGSNHIASSDKTLPSINTKVAQGDGLVTGGNTLSGEHLVQMNEWLNDDTLWEHGGNLASDRILWSWLNADVAPVPEHRHDEVQRINAVAGNLMGAPFSPDPLWDYPLPSSAHEMHTNFGSPTEDTSTIFPQSIGQHEHLEVSGGLGSNGFASGNNHGIGRQTLAQDTGSLQTSLSRAVSQPRITPGSEGSELPHTPVNIQKIRQDRAFQPERLLSVSPLKLKGKMVQEKGRNPKYLRLKDKFENSILERVGDVSSIKEVDWSAIHQYFLLSIDVDKPKTGLVKSRKIQQKRKRVQFGEGSNSQHYEKNGEHSQSKQYQKPLILGDAGVKLWSWIAATSDPTQADNYKQISEIFSSSISGLENLPFLDHNQVEQLSQVQSKASWSPQSVRKSLVRELICIMWNLNGNFMKSFGNNIKKEDFIQGQMDLNNWLAQKIKVYDWLEKRIRIHDRSTPSHPQNGPLDQDLNVKIPNDLMELLCHSSQSLENKLLFLVLNKQGSNFVGISRRRLFLTQEAVKIMGNYYKNTDHLGWRKLFKQDKFFLIYLAKIRWNLENHHEPFSLSMGKVLEIPGVMPWRSRRFRSPQANSQKVLID</sequence>
<dbReference type="EMBL" id="CM045872">
    <property type="protein sequence ID" value="KAI7950134.1"/>
    <property type="molecule type" value="Genomic_DNA"/>
</dbReference>